<dbReference type="RefSeq" id="WP_084577356.1">
    <property type="nucleotide sequence ID" value="NZ_CP155572.1"/>
</dbReference>
<organism evidence="2 3">
    <name type="scientific">Sporomusa malonica</name>
    <dbReference type="NCBI Taxonomy" id="112901"/>
    <lineage>
        <taxon>Bacteria</taxon>
        <taxon>Bacillati</taxon>
        <taxon>Bacillota</taxon>
        <taxon>Negativicutes</taxon>
        <taxon>Selenomonadales</taxon>
        <taxon>Sporomusaceae</taxon>
        <taxon>Sporomusa</taxon>
    </lineage>
</organism>
<accession>A0A1W2DUX8</accession>
<evidence type="ECO:0000313" key="3">
    <source>
        <dbReference type="Proteomes" id="UP000192738"/>
    </source>
</evidence>
<dbReference type="AlphaFoldDB" id="A0A1W2DUX8"/>
<evidence type="ECO:0000313" key="2">
    <source>
        <dbReference type="EMBL" id="SMD01345.1"/>
    </source>
</evidence>
<sequence>MIRLLTGGDIYEVKAYLERNHMETVLLNSNFERCGIDNDRTSRRGGDYYGYFEYGRLTAILTFFNWGSVIPHFESPGAVSGFVEIMRQRKFEMMAGMKHIIEPLKQVLGHYKKVLDYEDSYYFINLDVKPAGLPCIGQITDAREVERTAALSFVVEAYRQGFMRRFNTELAAKLIDDRGPEEDHIFLLVDGVPKAQAFIQVTTDRINQIGGVYTSEDCRGKGYCKVLVAELCRRIRGYGKIPVLMVRKDNLPAIKSYQSIGFTYFDDYLVVKFLI</sequence>
<dbReference type="InterPro" id="IPR013653">
    <property type="entry name" value="GCN5-like_dom"/>
</dbReference>
<reference evidence="2 3" key="1">
    <citation type="submission" date="2017-04" db="EMBL/GenBank/DDBJ databases">
        <authorList>
            <person name="Afonso C.L."/>
            <person name="Miller P.J."/>
            <person name="Scott M.A."/>
            <person name="Spackman E."/>
            <person name="Goraichik I."/>
            <person name="Dimitrov K.M."/>
            <person name="Suarez D.L."/>
            <person name="Swayne D.E."/>
        </authorList>
    </citation>
    <scope>NUCLEOTIDE SEQUENCE [LARGE SCALE GENOMIC DNA]</scope>
    <source>
        <strain evidence="2 3">DSM 5090</strain>
    </source>
</reference>
<dbReference type="InterPro" id="IPR016181">
    <property type="entry name" value="Acyl_CoA_acyltransferase"/>
</dbReference>
<proteinExistence type="predicted"/>
<dbReference type="InterPro" id="IPR000182">
    <property type="entry name" value="GNAT_dom"/>
</dbReference>
<keyword evidence="3" id="KW-1185">Reference proteome</keyword>
<protein>
    <recommendedName>
        <fullName evidence="1">N-acetyltransferase domain-containing protein</fullName>
    </recommendedName>
</protein>
<gene>
    <name evidence="2" type="ORF">SAMN04488500_11895</name>
</gene>
<dbReference type="STRING" id="112901.SAMN04488500_11895"/>
<dbReference type="Pfam" id="PF08445">
    <property type="entry name" value="FR47"/>
    <property type="match status" value="1"/>
</dbReference>
<dbReference type="SUPFAM" id="SSF55729">
    <property type="entry name" value="Acyl-CoA N-acyltransferases (Nat)"/>
    <property type="match status" value="1"/>
</dbReference>
<feature type="domain" description="N-acetyltransferase" evidence="1">
    <location>
        <begin position="140"/>
        <end position="275"/>
    </location>
</feature>
<dbReference type="Proteomes" id="UP000192738">
    <property type="component" value="Unassembled WGS sequence"/>
</dbReference>
<dbReference type="Gene3D" id="3.40.630.30">
    <property type="match status" value="1"/>
</dbReference>
<dbReference type="OrthoDB" id="248489at2"/>
<dbReference type="EMBL" id="FWXI01000018">
    <property type="protein sequence ID" value="SMD01345.1"/>
    <property type="molecule type" value="Genomic_DNA"/>
</dbReference>
<dbReference type="PROSITE" id="PS51186">
    <property type="entry name" value="GNAT"/>
    <property type="match status" value="1"/>
</dbReference>
<evidence type="ECO:0000259" key="1">
    <source>
        <dbReference type="PROSITE" id="PS51186"/>
    </source>
</evidence>
<dbReference type="GO" id="GO:0016747">
    <property type="term" value="F:acyltransferase activity, transferring groups other than amino-acyl groups"/>
    <property type="evidence" value="ECO:0007669"/>
    <property type="project" value="InterPro"/>
</dbReference>
<name>A0A1W2DUX8_9FIRM</name>